<dbReference type="EMBL" id="FOGS01000003">
    <property type="protein sequence ID" value="SER79060.1"/>
    <property type="molecule type" value="Genomic_DNA"/>
</dbReference>
<evidence type="ECO:0000259" key="2">
    <source>
        <dbReference type="Pfam" id="PF07484"/>
    </source>
</evidence>
<gene>
    <name evidence="3" type="ORF">SAMN04487958_10319</name>
</gene>
<accession>A0A1H9S213</accession>
<dbReference type="Pfam" id="PF07484">
    <property type="entry name" value="Collar"/>
    <property type="match status" value="1"/>
</dbReference>
<name>A0A1H9S213_9GAMM</name>
<dbReference type="RefSeq" id="WP_175474701.1">
    <property type="nucleotide sequence ID" value="NZ_FOGS01000003.1"/>
</dbReference>
<organism evidence="3 4">
    <name type="scientific">Vreelandella subterranea</name>
    <dbReference type="NCBI Taxonomy" id="416874"/>
    <lineage>
        <taxon>Bacteria</taxon>
        <taxon>Pseudomonadati</taxon>
        <taxon>Pseudomonadota</taxon>
        <taxon>Gammaproteobacteria</taxon>
        <taxon>Oceanospirillales</taxon>
        <taxon>Halomonadaceae</taxon>
        <taxon>Vreelandella</taxon>
    </lineage>
</organism>
<dbReference type="Gene3D" id="3.90.1340.10">
    <property type="entry name" value="Phage tail collar domain"/>
    <property type="match status" value="1"/>
</dbReference>
<evidence type="ECO:0000256" key="1">
    <source>
        <dbReference type="SAM" id="MobiDB-lite"/>
    </source>
</evidence>
<keyword evidence="4" id="KW-1185">Reference proteome</keyword>
<proteinExistence type="predicted"/>
<dbReference type="Proteomes" id="UP000198505">
    <property type="component" value="Unassembled WGS sequence"/>
</dbReference>
<evidence type="ECO:0000313" key="4">
    <source>
        <dbReference type="Proteomes" id="UP000198505"/>
    </source>
</evidence>
<dbReference type="InterPro" id="IPR037053">
    <property type="entry name" value="Phage_tail_collar_dom_sf"/>
</dbReference>
<feature type="compositionally biased region" description="Basic and acidic residues" evidence="1">
    <location>
        <begin position="1"/>
        <end position="10"/>
    </location>
</feature>
<feature type="domain" description="Phage tail collar" evidence="2">
    <location>
        <begin position="144"/>
        <end position="199"/>
    </location>
</feature>
<protein>
    <submittedName>
        <fullName evidence="3">Phage Tail Collar Domain</fullName>
    </submittedName>
</protein>
<reference evidence="4" key="1">
    <citation type="submission" date="2016-10" db="EMBL/GenBank/DDBJ databases">
        <authorList>
            <person name="Varghese N."/>
            <person name="Submissions S."/>
        </authorList>
    </citation>
    <scope>NUCLEOTIDE SEQUENCE [LARGE SCALE GENOMIC DNA]</scope>
    <source>
        <strain evidence="4">CGMCC 1.6495</strain>
    </source>
</reference>
<dbReference type="SUPFAM" id="SSF88874">
    <property type="entry name" value="Receptor-binding domain of short tail fibre protein gp12"/>
    <property type="match status" value="1"/>
</dbReference>
<sequence length="297" mass="32912">MVDRVYERNASDLAPQPPTNPSSGYPTAGNPAQGIPATLPGPYWYHMITESLRRVVVEAGLTPDHEDLDQVVEALQAMGMGTAQFQNYSSLRTYSTGETCRGSDGHFYEFYDRDGDGTVQDVDPTDSANRPHIWMRWDGVRPATVIEWRSETIPEGYVKIIGDDISRNDYRRIFDAWGTTYGEGDGETTFGTFDDRGEFKRGWDDGRGVDSGRVLADHQLDQMQQITGSVGDLVTRGAGLTTEQGAFSGQYIEDSGAAQGNDRSYEKIYFDSANSPDARTGDSTYPRNNAVIWLTKI</sequence>
<dbReference type="STRING" id="416874.SAMN04487958_10319"/>
<dbReference type="InterPro" id="IPR011083">
    <property type="entry name" value="Phage_tail_collar_dom"/>
</dbReference>
<dbReference type="AlphaFoldDB" id="A0A1H9S213"/>
<evidence type="ECO:0000313" key="3">
    <source>
        <dbReference type="EMBL" id="SER79060.1"/>
    </source>
</evidence>
<feature type="region of interest" description="Disordered" evidence="1">
    <location>
        <begin position="1"/>
        <end position="33"/>
    </location>
</feature>